<organism evidence="1 2">
    <name type="scientific">Lecanicillium saksenae</name>
    <dbReference type="NCBI Taxonomy" id="468837"/>
    <lineage>
        <taxon>Eukaryota</taxon>
        <taxon>Fungi</taxon>
        <taxon>Dikarya</taxon>
        <taxon>Ascomycota</taxon>
        <taxon>Pezizomycotina</taxon>
        <taxon>Sordariomycetes</taxon>
        <taxon>Hypocreomycetidae</taxon>
        <taxon>Hypocreales</taxon>
        <taxon>Cordycipitaceae</taxon>
        <taxon>Lecanicillium</taxon>
    </lineage>
</organism>
<accession>A0ACC1R4T5</accession>
<proteinExistence type="predicted"/>
<evidence type="ECO:0000313" key="1">
    <source>
        <dbReference type="EMBL" id="KAJ3497742.1"/>
    </source>
</evidence>
<name>A0ACC1R4T5_9HYPO</name>
<dbReference type="EMBL" id="JANAKD010000092">
    <property type="protein sequence ID" value="KAJ3497742.1"/>
    <property type="molecule type" value="Genomic_DNA"/>
</dbReference>
<gene>
    <name evidence="1" type="ORF">NLG97_g1666</name>
</gene>
<reference evidence="1" key="1">
    <citation type="submission" date="2022-07" db="EMBL/GenBank/DDBJ databases">
        <title>Genome Sequence of Lecanicillium saksenae.</title>
        <authorList>
            <person name="Buettner E."/>
        </authorList>
    </citation>
    <scope>NUCLEOTIDE SEQUENCE</scope>
    <source>
        <strain evidence="1">VT-O1</strain>
    </source>
</reference>
<sequence>MPASQQPATAKTQRRRKAPTLREHDWEPLKARIVDLHVKQNLALPEVKILMAKEYGFEATLRQYRSRISQWGLDKNVKSKEMDFIARKYHKRRKVTPFKSAYAFRVRGKPVPPAKIRRWIDRTNTQQIDSQEYDAVTPSDVSYWSELEEPTQETSAPMPHPIETGTAAPNSSATTSADRTAQELGDVLVRNRLASLVRYRQSSAGDSPVSSLQELYHKHDLPSLLGSLEIDDVLVAPYVANPGGGAMVSSKGPGLVSAGLDPPPARTLTELQAEQSNEEKKYDGMLDTFVQLFFEHAYPFVPVLDKQDFLRRWRNDRESLPFATRSAVFCLAEALNDKTESSLKWLRLASAQLSPSASPPNIGTLQSLLLLIKAKEYIKEDSYHYDSWLEISRCIELAEDLHLRQHTTHYAHPAACKVSAPQCRLMRQIWQTIYVIEVMISYPNAYSALTVPVESVDFSLGLDKTRVGSATEETIQFTQLARLVRDIKGIYSTYLVGKNDPSLVTETDFRRHKSTLESWINNLPANLRIEYPSDGSRPILKSAFAGHLHSFYCLGVIMLNRVQLPRFEKDSTNPRWLTYMLECHAAAKDQCRLHEAIVVQYGLRGVQCMQRGANFTIYCMLLCVVVHLAAVTSSDPRLHTEAPDFLSRQIQLLENCQKLWPSPELASQIVKLRDLLSSGVLRSAGGKEAPWLEETVAATHAQAFMSNWLGPEETDWNDVNFWIDSFL</sequence>
<keyword evidence="2" id="KW-1185">Reference proteome</keyword>
<evidence type="ECO:0000313" key="2">
    <source>
        <dbReference type="Proteomes" id="UP001148737"/>
    </source>
</evidence>
<comment type="caution">
    <text evidence="1">The sequence shown here is derived from an EMBL/GenBank/DDBJ whole genome shotgun (WGS) entry which is preliminary data.</text>
</comment>
<protein>
    <submittedName>
        <fullName evidence="1">Uncharacterized protein</fullName>
    </submittedName>
</protein>
<dbReference type="Proteomes" id="UP001148737">
    <property type="component" value="Unassembled WGS sequence"/>
</dbReference>